<gene>
    <name evidence="1" type="ORF">EOD39_2998</name>
</gene>
<name>A0A444TX00_ACIRT</name>
<dbReference type="EMBL" id="SCEB01215827">
    <property type="protein sequence ID" value="RXM27464.1"/>
    <property type="molecule type" value="Genomic_DNA"/>
</dbReference>
<dbReference type="Proteomes" id="UP000289886">
    <property type="component" value="Unassembled WGS sequence"/>
</dbReference>
<comment type="caution">
    <text evidence="1">The sequence shown here is derived from an EMBL/GenBank/DDBJ whole genome shotgun (WGS) entry which is preliminary data.</text>
</comment>
<reference evidence="1 2" key="1">
    <citation type="submission" date="2019-01" db="EMBL/GenBank/DDBJ databases">
        <title>Draft Genome and Complete Hox-Cluster Characterization of the Sterlet Sturgeon (Acipenser ruthenus).</title>
        <authorList>
            <person name="Wei Q."/>
        </authorList>
    </citation>
    <scope>NUCLEOTIDE SEQUENCE [LARGE SCALE GENOMIC DNA]</scope>
    <source>
        <strain evidence="1">WHYD16114868_AA</strain>
        <tissue evidence="1">Blood</tissue>
    </source>
</reference>
<evidence type="ECO:0000313" key="2">
    <source>
        <dbReference type="Proteomes" id="UP000289886"/>
    </source>
</evidence>
<sequence length="104" mass="11250">MDRNPWSIKEDTEEATVRGDTAALLGWVSAQETGLRGWLQEQITVAEEKKSRAGNSNTEIALATIPRSADGNASLTPAEHALPRVALTRTLILAESFNCSNKIS</sequence>
<protein>
    <submittedName>
        <fullName evidence="1">Uncharacterized protein</fullName>
    </submittedName>
</protein>
<proteinExistence type="predicted"/>
<keyword evidence="2" id="KW-1185">Reference proteome</keyword>
<dbReference type="AlphaFoldDB" id="A0A444TX00"/>
<evidence type="ECO:0000313" key="1">
    <source>
        <dbReference type="EMBL" id="RXM27464.1"/>
    </source>
</evidence>
<organism evidence="1 2">
    <name type="scientific">Acipenser ruthenus</name>
    <name type="common">Sterlet sturgeon</name>
    <dbReference type="NCBI Taxonomy" id="7906"/>
    <lineage>
        <taxon>Eukaryota</taxon>
        <taxon>Metazoa</taxon>
        <taxon>Chordata</taxon>
        <taxon>Craniata</taxon>
        <taxon>Vertebrata</taxon>
        <taxon>Euteleostomi</taxon>
        <taxon>Actinopterygii</taxon>
        <taxon>Chondrostei</taxon>
        <taxon>Acipenseriformes</taxon>
        <taxon>Acipenseridae</taxon>
        <taxon>Acipenser</taxon>
    </lineage>
</organism>
<accession>A0A444TX00</accession>